<dbReference type="PANTHER" id="PTHR36439">
    <property type="entry name" value="BLL4334 PROTEIN"/>
    <property type="match status" value="1"/>
</dbReference>
<dbReference type="InterPro" id="IPR012545">
    <property type="entry name" value="DUF1697"/>
</dbReference>
<dbReference type="Gene3D" id="3.30.70.1260">
    <property type="entry name" value="bacterial protein sp0830 like"/>
    <property type="match status" value="1"/>
</dbReference>
<comment type="caution">
    <text evidence="1">The sequence shown here is derived from an EMBL/GenBank/DDBJ whole genome shotgun (WGS) entry which is preliminary data.</text>
</comment>
<reference evidence="1 2" key="1">
    <citation type="submission" date="2016-01" db="EMBL/GenBank/DDBJ databases">
        <title>Mycobacterium immunogenum strain CD11_6 genome sequencing and assembly.</title>
        <authorList>
            <person name="Kaur G."/>
            <person name="Nair G.R."/>
            <person name="Mayilraj S."/>
        </authorList>
    </citation>
    <scope>NUCLEOTIDE SEQUENCE [LARGE SCALE GENOMIC DNA]</scope>
    <source>
        <strain evidence="1 2">CD11-6</strain>
    </source>
</reference>
<dbReference type="AlphaFoldDB" id="A0A179VEZ3"/>
<sequence>MTRYAALLRGVNVGGITMKMADVRDALESDGFTGVTTILASGNVLLDADAPAAAVKERLQRVLGERFGYEAWVLVYGVDTIARIIAEFPWEPEIEGVYSYVMFCSDPAVLAELATLEGELDAGEHIATGDGVLYWQVPKSHTLSSPVGKTTGKKRYKSTTTTRNLRTLHKLVR</sequence>
<dbReference type="SUPFAM" id="SSF160379">
    <property type="entry name" value="SP0830-like"/>
    <property type="match status" value="1"/>
</dbReference>
<dbReference type="EMBL" id="LQYE01000004">
    <property type="protein sequence ID" value="OAT69712.1"/>
    <property type="molecule type" value="Genomic_DNA"/>
</dbReference>
<accession>A0A179VEZ3</accession>
<dbReference type="PANTHER" id="PTHR36439:SF1">
    <property type="entry name" value="DUF1697 DOMAIN-CONTAINING PROTEIN"/>
    <property type="match status" value="1"/>
</dbReference>
<dbReference type="Pfam" id="PF08002">
    <property type="entry name" value="DUF1697"/>
    <property type="match status" value="1"/>
</dbReference>
<organism evidence="1 2">
    <name type="scientific">Mycobacteroides immunogenum</name>
    <dbReference type="NCBI Taxonomy" id="83262"/>
    <lineage>
        <taxon>Bacteria</taxon>
        <taxon>Bacillati</taxon>
        <taxon>Actinomycetota</taxon>
        <taxon>Actinomycetes</taxon>
        <taxon>Mycobacteriales</taxon>
        <taxon>Mycobacteriaceae</taxon>
        <taxon>Mycobacteroides</taxon>
    </lineage>
</organism>
<name>A0A179VEZ3_9MYCO</name>
<evidence type="ECO:0000313" key="1">
    <source>
        <dbReference type="EMBL" id="OAT69712.1"/>
    </source>
</evidence>
<protein>
    <submittedName>
        <fullName evidence="1">Pyridoxamine 5-phosphate oxidase</fullName>
    </submittedName>
</protein>
<dbReference type="PIRSF" id="PIRSF008502">
    <property type="entry name" value="UCP008502"/>
    <property type="match status" value="1"/>
</dbReference>
<dbReference type="RefSeq" id="WP_064628505.1">
    <property type="nucleotide sequence ID" value="NZ_LQYE01000004.1"/>
</dbReference>
<proteinExistence type="predicted"/>
<dbReference type="Gene3D" id="3.30.70.1280">
    <property type="entry name" value="SP0830-like domains"/>
    <property type="match status" value="1"/>
</dbReference>
<gene>
    <name evidence="1" type="ORF">AWB85_20220</name>
</gene>
<evidence type="ECO:0000313" key="2">
    <source>
        <dbReference type="Proteomes" id="UP000186919"/>
    </source>
</evidence>
<dbReference type="Proteomes" id="UP000186919">
    <property type="component" value="Unassembled WGS sequence"/>
</dbReference>